<keyword evidence="1" id="KW-0670">Pyruvate</keyword>
<gene>
    <name evidence="1" type="ORF">D0Y65_039679</name>
</gene>
<dbReference type="Gene3D" id="3.20.20.80">
    <property type="entry name" value="Glycosidases"/>
    <property type="match status" value="1"/>
</dbReference>
<dbReference type="SUPFAM" id="SSF56112">
    <property type="entry name" value="Protein kinase-like (PK-like)"/>
    <property type="match status" value="1"/>
</dbReference>
<dbReference type="AlphaFoldDB" id="A0A445GML0"/>
<organism evidence="1 2">
    <name type="scientific">Glycine soja</name>
    <name type="common">Wild soybean</name>
    <dbReference type="NCBI Taxonomy" id="3848"/>
    <lineage>
        <taxon>Eukaryota</taxon>
        <taxon>Viridiplantae</taxon>
        <taxon>Streptophyta</taxon>
        <taxon>Embryophyta</taxon>
        <taxon>Tracheophyta</taxon>
        <taxon>Spermatophyta</taxon>
        <taxon>Magnoliopsida</taxon>
        <taxon>eudicotyledons</taxon>
        <taxon>Gunneridae</taxon>
        <taxon>Pentapetalae</taxon>
        <taxon>rosids</taxon>
        <taxon>fabids</taxon>
        <taxon>Fabales</taxon>
        <taxon>Fabaceae</taxon>
        <taxon>Papilionoideae</taxon>
        <taxon>50 kb inversion clade</taxon>
        <taxon>NPAAA clade</taxon>
        <taxon>indigoferoid/millettioid clade</taxon>
        <taxon>Phaseoleae</taxon>
        <taxon>Glycine</taxon>
        <taxon>Glycine subgen. Soja</taxon>
    </lineage>
</organism>
<dbReference type="EMBL" id="QZWG01000015">
    <property type="protein sequence ID" value="RZB62500.1"/>
    <property type="molecule type" value="Genomic_DNA"/>
</dbReference>
<evidence type="ECO:0000313" key="1">
    <source>
        <dbReference type="EMBL" id="RZB62500.1"/>
    </source>
</evidence>
<dbReference type="Proteomes" id="UP000289340">
    <property type="component" value="Chromosome 15"/>
</dbReference>
<reference evidence="1 2" key="1">
    <citation type="submission" date="2018-09" db="EMBL/GenBank/DDBJ databases">
        <title>A high-quality reference genome of wild soybean provides a powerful tool to mine soybean genomes.</title>
        <authorList>
            <person name="Xie M."/>
            <person name="Chung C.Y.L."/>
            <person name="Li M.-W."/>
            <person name="Wong F.-L."/>
            <person name="Chan T.-F."/>
            <person name="Lam H.-M."/>
        </authorList>
    </citation>
    <scope>NUCLEOTIDE SEQUENCE [LARGE SCALE GENOMIC DNA]</scope>
    <source>
        <strain evidence="2">cv. W05</strain>
        <tissue evidence="1">Hypocotyl of etiolated seedlings</tissue>
    </source>
</reference>
<proteinExistence type="predicted"/>
<name>A0A445GML0_GLYSO</name>
<protein>
    <submittedName>
        <fullName evidence="1">Hydroxyphenylpyruvate reductase isoform F</fullName>
    </submittedName>
</protein>
<dbReference type="InterPro" id="IPR011009">
    <property type="entry name" value="Kinase-like_dom_sf"/>
</dbReference>
<accession>A0A445GML0</accession>
<dbReference type="Gene3D" id="1.10.510.10">
    <property type="entry name" value="Transferase(Phosphotransferase) domain 1"/>
    <property type="match status" value="1"/>
</dbReference>
<comment type="caution">
    <text evidence="1">The sequence shown here is derived from an EMBL/GenBank/DDBJ whole genome shotgun (WGS) entry which is preliminary data.</text>
</comment>
<keyword evidence="2" id="KW-1185">Reference proteome</keyword>
<evidence type="ECO:0000313" key="2">
    <source>
        <dbReference type="Proteomes" id="UP000289340"/>
    </source>
</evidence>
<sequence length="147" mass="16359">MNHDIGRVAMKKEKEGQGLCTAGPCKRNLEAHVADFGLAKFLYDPGASQSMSSIAGSYGYIAPAILSLRIRCLGNWDGRGNKSSGDNFLAAPNIDHSQDFVRKDLKEWLCWMRNNFVERLSHIYGMISSQNFIGGDHCMTLKETDIE</sequence>